<evidence type="ECO:0000256" key="3">
    <source>
        <dbReference type="ARBA" id="ARBA00023082"/>
    </source>
</evidence>
<name>A0A5C5VY34_9BACT</name>
<dbReference type="GO" id="GO:0003677">
    <property type="term" value="F:DNA binding"/>
    <property type="evidence" value="ECO:0007669"/>
    <property type="project" value="InterPro"/>
</dbReference>
<dbReference type="CDD" id="cd06171">
    <property type="entry name" value="Sigma70_r4"/>
    <property type="match status" value="1"/>
</dbReference>
<dbReference type="InterPro" id="IPR039425">
    <property type="entry name" value="RNA_pol_sigma-70-like"/>
</dbReference>
<dbReference type="InterPro" id="IPR007627">
    <property type="entry name" value="RNA_pol_sigma70_r2"/>
</dbReference>
<dbReference type="Gene3D" id="1.10.1740.10">
    <property type="match status" value="1"/>
</dbReference>
<dbReference type="InterPro" id="IPR013325">
    <property type="entry name" value="RNA_pol_sigma_r2"/>
</dbReference>
<evidence type="ECO:0000259" key="5">
    <source>
        <dbReference type="Pfam" id="PF04542"/>
    </source>
</evidence>
<evidence type="ECO:0000259" key="6">
    <source>
        <dbReference type="Pfam" id="PF08281"/>
    </source>
</evidence>
<gene>
    <name evidence="7" type="ORF">Pla111_25530</name>
</gene>
<dbReference type="Gene3D" id="1.10.10.10">
    <property type="entry name" value="Winged helix-like DNA-binding domain superfamily/Winged helix DNA-binding domain"/>
    <property type="match status" value="1"/>
</dbReference>
<dbReference type="GO" id="GO:0016987">
    <property type="term" value="F:sigma factor activity"/>
    <property type="evidence" value="ECO:0007669"/>
    <property type="project" value="UniProtKB-KW"/>
</dbReference>
<organism evidence="7 8">
    <name type="scientific">Botrimarina hoheduenensis</name>
    <dbReference type="NCBI Taxonomy" id="2528000"/>
    <lineage>
        <taxon>Bacteria</taxon>
        <taxon>Pseudomonadati</taxon>
        <taxon>Planctomycetota</taxon>
        <taxon>Planctomycetia</taxon>
        <taxon>Pirellulales</taxon>
        <taxon>Lacipirellulaceae</taxon>
        <taxon>Botrimarina</taxon>
    </lineage>
</organism>
<dbReference type="Pfam" id="PF08281">
    <property type="entry name" value="Sigma70_r4_2"/>
    <property type="match status" value="1"/>
</dbReference>
<comment type="similarity">
    <text evidence="1">Belongs to the sigma-70 factor family. ECF subfamily.</text>
</comment>
<keyword evidence="4" id="KW-0804">Transcription</keyword>
<dbReference type="InterPro" id="IPR036388">
    <property type="entry name" value="WH-like_DNA-bd_sf"/>
</dbReference>
<evidence type="ECO:0000256" key="4">
    <source>
        <dbReference type="ARBA" id="ARBA00023163"/>
    </source>
</evidence>
<evidence type="ECO:0000313" key="8">
    <source>
        <dbReference type="Proteomes" id="UP000318995"/>
    </source>
</evidence>
<evidence type="ECO:0000313" key="7">
    <source>
        <dbReference type="EMBL" id="TWT42915.1"/>
    </source>
</evidence>
<dbReference type="GO" id="GO:0006352">
    <property type="term" value="P:DNA-templated transcription initiation"/>
    <property type="evidence" value="ECO:0007669"/>
    <property type="project" value="InterPro"/>
</dbReference>
<reference evidence="7 8" key="1">
    <citation type="submission" date="2019-02" db="EMBL/GenBank/DDBJ databases">
        <title>Deep-cultivation of Planctomycetes and their phenomic and genomic characterization uncovers novel biology.</title>
        <authorList>
            <person name="Wiegand S."/>
            <person name="Jogler M."/>
            <person name="Boedeker C."/>
            <person name="Pinto D."/>
            <person name="Vollmers J."/>
            <person name="Rivas-Marin E."/>
            <person name="Kohn T."/>
            <person name="Peeters S.H."/>
            <person name="Heuer A."/>
            <person name="Rast P."/>
            <person name="Oberbeckmann S."/>
            <person name="Bunk B."/>
            <person name="Jeske O."/>
            <person name="Meyerdierks A."/>
            <person name="Storesund J.E."/>
            <person name="Kallscheuer N."/>
            <person name="Luecker S."/>
            <person name="Lage O.M."/>
            <person name="Pohl T."/>
            <person name="Merkel B.J."/>
            <person name="Hornburger P."/>
            <person name="Mueller R.-W."/>
            <person name="Bruemmer F."/>
            <person name="Labrenz M."/>
            <person name="Spormann A.M."/>
            <person name="Op Den Camp H."/>
            <person name="Overmann J."/>
            <person name="Amann R."/>
            <person name="Jetten M.S.M."/>
            <person name="Mascher T."/>
            <person name="Medema M.H."/>
            <person name="Devos D.P."/>
            <person name="Kaster A.-K."/>
            <person name="Ovreas L."/>
            <person name="Rohde M."/>
            <person name="Galperin M.Y."/>
            <person name="Jogler C."/>
        </authorList>
    </citation>
    <scope>NUCLEOTIDE SEQUENCE [LARGE SCALE GENOMIC DNA]</scope>
    <source>
        <strain evidence="7 8">Pla111</strain>
    </source>
</reference>
<dbReference type="InterPro" id="IPR014284">
    <property type="entry name" value="RNA_pol_sigma-70_dom"/>
</dbReference>
<evidence type="ECO:0000256" key="1">
    <source>
        <dbReference type="ARBA" id="ARBA00010641"/>
    </source>
</evidence>
<comment type="caution">
    <text evidence="7">The sequence shown here is derived from an EMBL/GenBank/DDBJ whole genome shotgun (WGS) entry which is preliminary data.</text>
</comment>
<dbReference type="PANTHER" id="PTHR43133">
    <property type="entry name" value="RNA POLYMERASE ECF-TYPE SIGMA FACTO"/>
    <property type="match status" value="1"/>
</dbReference>
<feature type="domain" description="RNA polymerase sigma factor 70 region 4 type 2" evidence="6">
    <location>
        <begin position="128"/>
        <end position="180"/>
    </location>
</feature>
<dbReference type="AlphaFoldDB" id="A0A5C5VY34"/>
<feature type="domain" description="RNA polymerase sigma-70 region 2" evidence="5">
    <location>
        <begin position="44"/>
        <end position="97"/>
    </location>
</feature>
<accession>A0A5C5VY34</accession>
<protein>
    <submittedName>
        <fullName evidence="7">RNA polymerase sigma factor</fullName>
    </submittedName>
</protein>
<dbReference type="InterPro" id="IPR013249">
    <property type="entry name" value="RNA_pol_sigma70_r4_t2"/>
</dbReference>
<sequence>MVLIPIDRELLNKCLAHDEDAWSAFIDRFAGLVTRVVSSTADRRSISLSATDREDLVSEVFVELLTGEMAPLRKFQGKSSLATYLAVIARRVVVRRLLVRAGITPIAPMTHDLPSNTPTVEDRIANQQQVEHMLQGLVPAEAQVVRLYHLEGKSYREISRVVGMPENTIGPLLSRARTRLRAQPH</sequence>
<dbReference type="Proteomes" id="UP000318995">
    <property type="component" value="Unassembled WGS sequence"/>
</dbReference>
<keyword evidence="3" id="KW-0731">Sigma factor</keyword>
<evidence type="ECO:0000256" key="2">
    <source>
        <dbReference type="ARBA" id="ARBA00023015"/>
    </source>
</evidence>
<dbReference type="EMBL" id="SJPH01000005">
    <property type="protein sequence ID" value="TWT42915.1"/>
    <property type="molecule type" value="Genomic_DNA"/>
</dbReference>
<dbReference type="Pfam" id="PF04542">
    <property type="entry name" value="Sigma70_r2"/>
    <property type="match status" value="1"/>
</dbReference>
<dbReference type="RefSeq" id="WP_146574788.1">
    <property type="nucleotide sequence ID" value="NZ_SJPH01000005.1"/>
</dbReference>
<keyword evidence="8" id="KW-1185">Reference proteome</keyword>
<dbReference type="InterPro" id="IPR013324">
    <property type="entry name" value="RNA_pol_sigma_r3/r4-like"/>
</dbReference>
<keyword evidence="2" id="KW-0805">Transcription regulation</keyword>
<dbReference type="OrthoDB" id="260857at2"/>
<proteinExistence type="inferred from homology"/>
<dbReference type="NCBIfam" id="TIGR02937">
    <property type="entry name" value="sigma70-ECF"/>
    <property type="match status" value="1"/>
</dbReference>
<dbReference type="SUPFAM" id="SSF88659">
    <property type="entry name" value="Sigma3 and sigma4 domains of RNA polymerase sigma factors"/>
    <property type="match status" value="1"/>
</dbReference>
<dbReference type="SUPFAM" id="SSF88946">
    <property type="entry name" value="Sigma2 domain of RNA polymerase sigma factors"/>
    <property type="match status" value="1"/>
</dbReference>
<dbReference type="PANTHER" id="PTHR43133:SF51">
    <property type="entry name" value="RNA POLYMERASE SIGMA FACTOR"/>
    <property type="match status" value="1"/>
</dbReference>